<organism evidence="2 3">
    <name type="scientific">Apiospora hydei</name>
    <dbReference type="NCBI Taxonomy" id="1337664"/>
    <lineage>
        <taxon>Eukaryota</taxon>
        <taxon>Fungi</taxon>
        <taxon>Dikarya</taxon>
        <taxon>Ascomycota</taxon>
        <taxon>Pezizomycotina</taxon>
        <taxon>Sordariomycetes</taxon>
        <taxon>Xylariomycetidae</taxon>
        <taxon>Amphisphaeriales</taxon>
        <taxon>Apiosporaceae</taxon>
        <taxon>Apiospora</taxon>
    </lineage>
</organism>
<dbReference type="GeneID" id="92037484"/>
<keyword evidence="1" id="KW-0812">Transmembrane</keyword>
<evidence type="ECO:0000256" key="1">
    <source>
        <dbReference type="SAM" id="Phobius"/>
    </source>
</evidence>
<feature type="transmembrane region" description="Helical" evidence="1">
    <location>
        <begin position="162"/>
        <end position="181"/>
    </location>
</feature>
<sequence>MALSHSTSQLIDAAFAYGVVALFQCIYLWLKFRGILHVPDRSRLWFLVGLVFGFVLIGLAFILIRIKKPIIGLAGWKSSSVLSICCTEILEILYPIGRVWRASHKICWALFQMGFAILAFSLLAKWEIDIVPAIAVVSHATFAAVMICGHTPCGPWSSFPKWSLFLSVVGVFAVAGSIGLIGVPHQTAAQCAICVTLIISYTGVRVGSQAHEISGPVQSPVVHDGPWNSGSSGSREPGIGLLLSPPAPSTWERVAVIGPQRAGKTRVIVSHGLQITYTGYVKTFEDTHNIRRIVHGRVINLEVHDTGGCDLVEHAEWVQEWWAANSYHILVYDVTSRQSFDRLKELVEKHHPSSTAFIYAALPPGGEEVVPREEGFSFAHGHGLLFMQEGDKVDDPFILIANMKASDMV</sequence>
<keyword evidence="1" id="KW-0472">Membrane</keyword>
<dbReference type="SUPFAM" id="SSF52540">
    <property type="entry name" value="P-loop containing nucleoside triphosphate hydrolases"/>
    <property type="match status" value="1"/>
</dbReference>
<dbReference type="SMART" id="SM00173">
    <property type="entry name" value="RAS"/>
    <property type="match status" value="1"/>
</dbReference>
<keyword evidence="3" id="KW-1185">Reference proteome</keyword>
<feature type="transmembrane region" description="Helical" evidence="1">
    <location>
        <begin position="106"/>
        <end position="124"/>
    </location>
</feature>
<feature type="transmembrane region" description="Helical" evidence="1">
    <location>
        <begin position="14"/>
        <end position="32"/>
    </location>
</feature>
<feature type="transmembrane region" description="Helical" evidence="1">
    <location>
        <begin position="130"/>
        <end position="150"/>
    </location>
</feature>
<dbReference type="Proteomes" id="UP001433268">
    <property type="component" value="Unassembled WGS sequence"/>
</dbReference>
<comment type="caution">
    <text evidence="2">The sequence shown here is derived from an EMBL/GenBank/DDBJ whole genome shotgun (WGS) entry which is preliminary data.</text>
</comment>
<gene>
    <name evidence="2" type="ORF">PG997_000109</name>
</gene>
<feature type="transmembrane region" description="Helical" evidence="1">
    <location>
        <begin position="44"/>
        <end position="64"/>
    </location>
</feature>
<evidence type="ECO:0000313" key="3">
    <source>
        <dbReference type="Proteomes" id="UP001433268"/>
    </source>
</evidence>
<dbReference type="RefSeq" id="XP_066674197.1">
    <property type="nucleotide sequence ID" value="XM_066804424.1"/>
</dbReference>
<dbReference type="InterPro" id="IPR001806">
    <property type="entry name" value="Small_GTPase"/>
</dbReference>
<proteinExistence type="predicted"/>
<evidence type="ECO:0000313" key="2">
    <source>
        <dbReference type="EMBL" id="KAK8093424.1"/>
    </source>
</evidence>
<dbReference type="EMBL" id="JAQQWN010000002">
    <property type="protein sequence ID" value="KAK8093424.1"/>
    <property type="molecule type" value="Genomic_DNA"/>
</dbReference>
<name>A0ABR1XA02_9PEZI</name>
<evidence type="ECO:0008006" key="4">
    <source>
        <dbReference type="Google" id="ProtNLM"/>
    </source>
</evidence>
<accession>A0ABR1XA02</accession>
<protein>
    <recommendedName>
        <fullName evidence="4">P-loop containing nucleoside triphosphate hydrolase protein</fullName>
    </recommendedName>
</protein>
<keyword evidence="1" id="KW-1133">Transmembrane helix</keyword>
<dbReference type="Gene3D" id="3.40.50.300">
    <property type="entry name" value="P-loop containing nucleotide triphosphate hydrolases"/>
    <property type="match status" value="1"/>
</dbReference>
<dbReference type="InterPro" id="IPR027417">
    <property type="entry name" value="P-loop_NTPase"/>
</dbReference>
<reference evidence="2 3" key="1">
    <citation type="submission" date="2023-01" db="EMBL/GenBank/DDBJ databases">
        <title>Analysis of 21 Apiospora genomes using comparative genomics revels a genus with tremendous synthesis potential of carbohydrate active enzymes and secondary metabolites.</title>
        <authorList>
            <person name="Sorensen T."/>
        </authorList>
    </citation>
    <scope>NUCLEOTIDE SEQUENCE [LARGE SCALE GENOMIC DNA]</scope>
    <source>
        <strain evidence="2 3">CBS 114990</strain>
    </source>
</reference>
<dbReference type="Pfam" id="PF00071">
    <property type="entry name" value="Ras"/>
    <property type="match status" value="1"/>
</dbReference>